<evidence type="ECO:0000256" key="2">
    <source>
        <dbReference type="SAM" id="SignalP"/>
    </source>
</evidence>
<evidence type="ECO:0000313" key="3">
    <source>
        <dbReference type="EMBL" id="KAK0656810.1"/>
    </source>
</evidence>
<feature type="region of interest" description="Disordered" evidence="1">
    <location>
        <begin position="113"/>
        <end position="139"/>
    </location>
</feature>
<accession>A0AA40CZ06</accession>
<feature type="signal peptide" evidence="2">
    <location>
        <begin position="1"/>
        <end position="22"/>
    </location>
</feature>
<name>A0AA40CZ06_9PEZI</name>
<dbReference type="Proteomes" id="UP001174936">
    <property type="component" value="Unassembled WGS sequence"/>
</dbReference>
<keyword evidence="2" id="KW-0732">Signal</keyword>
<feature type="compositionally biased region" description="Polar residues" evidence="1">
    <location>
        <begin position="119"/>
        <end position="129"/>
    </location>
</feature>
<organism evidence="3 4">
    <name type="scientific">Cercophora newfieldiana</name>
    <dbReference type="NCBI Taxonomy" id="92897"/>
    <lineage>
        <taxon>Eukaryota</taxon>
        <taxon>Fungi</taxon>
        <taxon>Dikarya</taxon>
        <taxon>Ascomycota</taxon>
        <taxon>Pezizomycotina</taxon>
        <taxon>Sordariomycetes</taxon>
        <taxon>Sordariomycetidae</taxon>
        <taxon>Sordariales</taxon>
        <taxon>Lasiosphaeriaceae</taxon>
        <taxon>Cercophora</taxon>
    </lineage>
</organism>
<reference evidence="3" key="1">
    <citation type="submission" date="2023-06" db="EMBL/GenBank/DDBJ databases">
        <title>Genome-scale phylogeny and comparative genomics of the fungal order Sordariales.</title>
        <authorList>
            <consortium name="Lawrence Berkeley National Laboratory"/>
            <person name="Hensen N."/>
            <person name="Bonometti L."/>
            <person name="Westerberg I."/>
            <person name="Brannstrom I.O."/>
            <person name="Guillou S."/>
            <person name="Cros-Aarteil S."/>
            <person name="Calhoun S."/>
            <person name="Haridas S."/>
            <person name="Kuo A."/>
            <person name="Mondo S."/>
            <person name="Pangilinan J."/>
            <person name="Riley R."/>
            <person name="Labutti K."/>
            <person name="Andreopoulos B."/>
            <person name="Lipzen A."/>
            <person name="Chen C."/>
            <person name="Yanf M."/>
            <person name="Daum C."/>
            <person name="Ng V."/>
            <person name="Clum A."/>
            <person name="Steindorff A."/>
            <person name="Ohm R."/>
            <person name="Martin F."/>
            <person name="Silar P."/>
            <person name="Natvig D."/>
            <person name="Lalanne C."/>
            <person name="Gautier V."/>
            <person name="Ament-Velasquez S.L."/>
            <person name="Kruys A."/>
            <person name="Hutchinson M.I."/>
            <person name="Powell A.J."/>
            <person name="Barry K."/>
            <person name="Miller A.N."/>
            <person name="Grigoriev I.V."/>
            <person name="Debuchy R."/>
            <person name="Gladieux P."/>
            <person name="Thoren M.H."/>
            <person name="Johannesson H."/>
        </authorList>
    </citation>
    <scope>NUCLEOTIDE SEQUENCE</scope>
    <source>
        <strain evidence="3">SMH2532-1</strain>
    </source>
</reference>
<evidence type="ECO:0000256" key="1">
    <source>
        <dbReference type="SAM" id="MobiDB-lite"/>
    </source>
</evidence>
<evidence type="ECO:0008006" key="5">
    <source>
        <dbReference type="Google" id="ProtNLM"/>
    </source>
</evidence>
<feature type="chain" id="PRO_5041230079" description="Secreted protein" evidence="2">
    <location>
        <begin position="23"/>
        <end position="207"/>
    </location>
</feature>
<evidence type="ECO:0000313" key="4">
    <source>
        <dbReference type="Proteomes" id="UP001174936"/>
    </source>
</evidence>
<keyword evidence="4" id="KW-1185">Reference proteome</keyword>
<dbReference type="AlphaFoldDB" id="A0AA40CZ06"/>
<feature type="region of interest" description="Disordered" evidence="1">
    <location>
        <begin position="176"/>
        <end position="207"/>
    </location>
</feature>
<proteinExistence type="predicted"/>
<comment type="caution">
    <text evidence="3">The sequence shown here is derived from an EMBL/GenBank/DDBJ whole genome shotgun (WGS) entry which is preliminary data.</text>
</comment>
<protein>
    <recommendedName>
        <fullName evidence="5">Secreted protein</fullName>
    </recommendedName>
</protein>
<gene>
    <name evidence="3" type="ORF">B0T16DRAFT_400274</name>
</gene>
<dbReference type="EMBL" id="JAULSV010000001">
    <property type="protein sequence ID" value="KAK0656810.1"/>
    <property type="molecule type" value="Genomic_DNA"/>
</dbReference>
<sequence>MVPSRRYGIVVFLPLRFLYCKCLVVPQDLEICRQHSLGPCSKFRQHVSVSQGEWETYGQCGLGERLGSSVDPLPNTLAVSTLYQDAASGNREVCRRKRVVGGRRARVMRKWSPAWGRNPTPSSAATRSQPRIGDNSGSAYRLESWRGGPFVWECRVRREGTAVSARLLPRGPSPIACGGRSRATGDWRPRMAARKATSVPKVQNRAR</sequence>